<feature type="region of interest" description="Disordered" evidence="1">
    <location>
        <begin position="1"/>
        <end position="21"/>
    </location>
</feature>
<organism evidence="2 3">
    <name type="scientific">Streptomyces tirandamycinicus</name>
    <dbReference type="NCBI Taxonomy" id="2174846"/>
    <lineage>
        <taxon>Bacteria</taxon>
        <taxon>Bacillati</taxon>
        <taxon>Actinomycetota</taxon>
        <taxon>Actinomycetes</taxon>
        <taxon>Kitasatosporales</taxon>
        <taxon>Streptomycetaceae</taxon>
        <taxon>Streptomyces</taxon>
    </lineage>
</organism>
<dbReference type="InterPro" id="IPR010982">
    <property type="entry name" value="Lambda_DNA-bd_dom_sf"/>
</dbReference>
<proteinExistence type="predicted"/>
<keyword evidence="3" id="KW-1185">Reference proteome</keyword>
<protein>
    <recommendedName>
        <fullName evidence="4">XRE family transcriptional regulator</fullName>
    </recommendedName>
</protein>
<dbReference type="GO" id="GO:0003677">
    <property type="term" value="F:DNA binding"/>
    <property type="evidence" value="ECO:0007669"/>
    <property type="project" value="InterPro"/>
</dbReference>
<evidence type="ECO:0000313" key="3">
    <source>
        <dbReference type="Proteomes" id="UP000244900"/>
    </source>
</evidence>
<dbReference type="KEGG" id="stir:DDW44_30545"/>
<feature type="compositionally biased region" description="Basic and acidic residues" evidence="1">
    <location>
        <begin position="1"/>
        <end position="14"/>
    </location>
</feature>
<dbReference type="AlphaFoldDB" id="A0A2S1T1W9"/>
<evidence type="ECO:0000313" key="2">
    <source>
        <dbReference type="EMBL" id="AWI32659.1"/>
    </source>
</evidence>
<evidence type="ECO:0008006" key="4">
    <source>
        <dbReference type="Google" id="ProtNLM"/>
    </source>
</evidence>
<evidence type="ECO:0000256" key="1">
    <source>
        <dbReference type="SAM" id="MobiDB-lite"/>
    </source>
</evidence>
<name>A0A2S1T1W9_9ACTN</name>
<dbReference type="EMBL" id="CP029188">
    <property type="protein sequence ID" value="AWI32659.1"/>
    <property type="molecule type" value="Genomic_DNA"/>
</dbReference>
<reference evidence="2 3" key="1">
    <citation type="submission" date="2018-05" db="EMBL/GenBank/DDBJ databases">
        <title>Complete genome sequence of sponge-derived Streptomyces sp. HNM0039.</title>
        <authorList>
            <person name="Huang X."/>
            <person name="Zhou S."/>
        </authorList>
    </citation>
    <scope>NUCLEOTIDE SEQUENCE [LARGE SCALE GENOMIC DNA]</scope>
    <source>
        <strain evidence="2 3">HNM0039</strain>
    </source>
</reference>
<dbReference type="RefSeq" id="WP_108908527.1">
    <property type="nucleotide sequence ID" value="NZ_CP029188.1"/>
</dbReference>
<dbReference type="OrthoDB" id="2679623at2"/>
<accession>A0A2S1T1W9</accession>
<gene>
    <name evidence="2" type="ORF">DDW44_30545</name>
</gene>
<dbReference type="Proteomes" id="UP000244900">
    <property type="component" value="Chromosome"/>
</dbReference>
<dbReference type="Gene3D" id="1.10.260.40">
    <property type="entry name" value="lambda repressor-like DNA-binding domains"/>
    <property type="match status" value="1"/>
</dbReference>
<sequence>MPYRKAQDAEKTRDLVPAPGPGSTFAERLNYLFDVLRPRDGDPAKTNPRTGEFLHTYVAETISSYGQGTLTAAYIGKLRGPAGENPTIRVVRLLARFFEVPAGYFVEDAVTERIVAQFSLVQQLHDQGVKNIAMRAAGLSPASQEALLKMVEAARAMEGLPSTPETPA</sequence>